<protein>
    <submittedName>
        <fullName evidence="2">Uncharacterized protein</fullName>
    </submittedName>
</protein>
<sequence>MRQLQRSSQIPRLLRLASGLLQGQEQAASLQQAVRAGDGRASRAQRSRGVYHTIAALSCSALEEGSPQDLTNIVQAAGKMRARHKPPMASVLPVTANRSSLPSTQQMANFGWQLGTPRQDDAPLPMHLVQQKPWDLSRGILETSPGTSERSPQPPVVAACAAAAAKVHGLNAQGTGNRAQEFTHSRFRAAQQHGFRPQELVNRSRPFATPAHLGLRKAGSAAPRAAGGLVSQDHSNLGRLNTSMGRRWAAWGPAAACGPLGSSRSTQPHVNTARPPATARRQGLASTAAATSPALRQLSLFCRSGFEPHGPATLARQPSRAESCQGPVSDEATTVAENLLKRPSSQQRMPARVLEDTNVGMLLSAFSSARDPSRAWMLLGSALSAGIRIDGQSLGCLMLQALPHQQAALLATHLPAASGCSRRDGFQVAATTAAAMLLASSGDSSSALSLLEPLVSEGLLDLGARRLWLACGGPEKEMGPIPVNGSSWDVRPGTPYAKEMRLLQYVLSNASPGDPASVCEAVERFGEETLPASRRWLKVAAGRKADVLVDAAKRAPTDGIALE</sequence>
<evidence type="ECO:0000256" key="1">
    <source>
        <dbReference type="SAM" id="MobiDB-lite"/>
    </source>
</evidence>
<dbReference type="EMBL" id="CAJNNW010005136">
    <property type="protein sequence ID" value="CAE8647125.1"/>
    <property type="molecule type" value="Genomic_DNA"/>
</dbReference>
<name>A0A813IB03_POLGL</name>
<feature type="non-terminal residue" evidence="2">
    <location>
        <position position="563"/>
    </location>
</feature>
<organism evidence="2 3">
    <name type="scientific">Polarella glacialis</name>
    <name type="common">Dinoflagellate</name>
    <dbReference type="NCBI Taxonomy" id="89957"/>
    <lineage>
        <taxon>Eukaryota</taxon>
        <taxon>Sar</taxon>
        <taxon>Alveolata</taxon>
        <taxon>Dinophyceae</taxon>
        <taxon>Suessiales</taxon>
        <taxon>Suessiaceae</taxon>
        <taxon>Polarella</taxon>
    </lineage>
</organism>
<gene>
    <name evidence="2" type="ORF">PGLA2088_LOCUS5404</name>
</gene>
<accession>A0A813IB03</accession>
<proteinExistence type="predicted"/>
<comment type="caution">
    <text evidence="2">The sequence shown here is derived from an EMBL/GenBank/DDBJ whole genome shotgun (WGS) entry which is preliminary data.</text>
</comment>
<dbReference type="Proteomes" id="UP000626109">
    <property type="component" value="Unassembled WGS sequence"/>
</dbReference>
<reference evidence="2" key="1">
    <citation type="submission" date="2021-02" db="EMBL/GenBank/DDBJ databases">
        <authorList>
            <person name="Dougan E. K."/>
            <person name="Rhodes N."/>
            <person name="Thang M."/>
            <person name="Chan C."/>
        </authorList>
    </citation>
    <scope>NUCLEOTIDE SEQUENCE</scope>
</reference>
<evidence type="ECO:0000313" key="2">
    <source>
        <dbReference type="EMBL" id="CAE8647125.1"/>
    </source>
</evidence>
<evidence type="ECO:0000313" key="3">
    <source>
        <dbReference type="Proteomes" id="UP000626109"/>
    </source>
</evidence>
<feature type="region of interest" description="Disordered" evidence="1">
    <location>
        <begin position="259"/>
        <end position="289"/>
    </location>
</feature>
<dbReference type="AlphaFoldDB" id="A0A813IB03"/>